<protein>
    <recommendedName>
        <fullName evidence="11">Ionotropic receptor</fullName>
    </recommendedName>
</protein>
<dbReference type="Proteomes" id="UP001566132">
    <property type="component" value="Unassembled WGS sequence"/>
</dbReference>
<evidence type="ECO:0000256" key="8">
    <source>
        <dbReference type="SAM" id="Phobius"/>
    </source>
</evidence>
<dbReference type="InterPro" id="IPR052192">
    <property type="entry name" value="Insect_Ionotropic_Sensory_Rcpt"/>
</dbReference>
<keyword evidence="3 8" id="KW-0812">Transmembrane</keyword>
<evidence type="ECO:0000313" key="10">
    <source>
        <dbReference type="Proteomes" id="UP001566132"/>
    </source>
</evidence>
<feature type="transmembrane region" description="Helical" evidence="8">
    <location>
        <begin position="295"/>
        <end position="316"/>
    </location>
</feature>
<organism evidence="9 10">
    <name type="scientific">Hypothenemus hampei</name>
    <name type="common">Coffee berry borer</name>
    <dbReference type="NCBI Taxonomy" id="57062"/>
    <lineage>
        <taxon>Eukaryota</taxon>
        <taxon>Metazoa</taxon>
        <taxon>Ecdysozoa</taxon>
        <taxon>Arthropoda</taxon>
        <taxon>Hexapoda</taxon>
        <taxon>Insecta</taxon>
        <taxon>Pterygota</taxon>
        <taxon>Neoptera</taxon>
        <taxon>Endopterygota</taxon>
        <taxon>Coleoptera</taxon>
        <taxon>Polyphaga</taxon>
        <taxon>Cucujiformia</taxon>
        <taxon>Curculionidae</taxon>
        <taxon>Scolytinae</taxon>
        <taxon>Hypothenemus</taxon>
    </lineage>
</organism>
<evidence type="ECO:0000256" key="7">
    <source>
        <dbReference type="ARBA" id="ARBA00023180"/>
    </source>
</evidence>
<feature type="transmembrane region" description="Helical" evidence="8">
    <location>
        <begin position="352"/>
        <end position="372"/>
    </location>
</feature>
<evidence type="ECO:0000256" key="6">
    <source>
        <dbReference type="ARBA" id="ARBA00023170"/>
    </source>
</evidence>
<keyword evidence="6" id="KW-0675">Receptor</keyword>
<keyword evidence="2" id="KW-1003">Cell membrane</keyword>
<reference evidence="9 10" key="1">
    <citation type="submission" date="2024-05" db="EMBL/GenBank/DDBJ databases">
        <title>Genetic variation in Jamaican populations of the coffee berry borer (Hypothenemus hampei).</title>
        <authorList>
            <person name="Errbii M."/>
            <person name="Myrie A."/>
        </authorList>
    </citation>
    <scope>NUCLEOTIDE SEQUENCE [LARGE SCALE GENOMIC DNA]</scope>
    <source>
        <strain evidence="9">JA-Hopewell-2020-01-JO</strain>
        <tissue evidence="9">Whole body</tissue>
    </source>
</reference>
<keyword evidence="10" id="KW-1185">Reference proteome</keyword>
<evidence type="ECO:0000256" key="2">
    <source>
        <dbReference type="ARBA" id="ARBA00022475"/>
    </source>
</evidence>
<dbReference type="AlphaFoldDB" id="A0ABD1EL48"/>
<evidence type="ECO:0008006" key="11">
    <source>
        <dbReference type="Google" id="ProtNLM"/>
    </source>
</evidence>
<name>A0ABD1EL48_HYPHA</name>
<dbReference type="PANTHER" id="PTHR42643:SF30">
    <property type="entry name" value="IONOTROPIC RECEPTOR 40A-RELATED"/>
    <property type="match status" value="1"/>
</dbReference>
<dbReference type="PANTHER" id="PTHR42643">
    <property type="entry name" value="IONOTROPIC RECEPTOR 20A-RELATED"/>
    <property type="match status" value="1"/>
</dbReference>
<keyword evidence="5 8" id="KW-0472">Membrane</keyword>
<comment type="caution">
    <text evidence="9">The sequence shown here is derived from an EMBL/GenBank/DDBJ whole genome shotgun (WGS) entry which is preliminary data.</text>
</comment>
<keyword evidence="7" id="KW-0325">Glycoprotein</keyword>
<evidence type="ECO:0000256" key="3">
    <source>
        <dbReference type="ARBA" id="ARBA00022692"/>
    </source>
</evidence>
<accession>A0ABD1EL48</accession>
<keyword evidence="4 8" id="KW-1133">Transmembrane helix</keyword>
<evidence type="ECO:0000256" key="5">
    <source>
        <dbReference type="ARBA" id="ARBA00023136"/>
    </source>
</evidence>
<dbReference type="EMBL" id="JBDJPC010000006">
    <property type="protein sequence ID" value="KAL1497034.1"/>
    <property type="molecule type" value="Genomic_DNA"/>
</dbReference>
<evidence type="ECO:0000313" key="9">
    <source>
        <dbReference type="EMBL" id="KAL1497034.1"/>
    </source>
</evidence>
<feature type="transmembrane region" description="Helical" evidence="8">
    <location>
        <begin position="542"/>
        <end position="562"/>
    </location>
</feature>
<evidence type="ECO:0000256" key="4">
    <source>
        <dbReference type="ARBA" id="ARBA00022989"/>
    </source>
</evidence>
<dbReference type="GO" id="GO:0005886">
    <property type="term" value="C:plasma membrane"/>
    <property type="evidence" value="ECO:0007669"/>
    <property type="project" value="UniProtKB-SubCell"/>
</dbReference>
<gene>
    <name evidence="9" type="ORF">ABEB36_008063</name>
</gene>
<sequence>MFVEISFQFFFICILYISPIKLQTDVLGFLNNNIRGSRTLVILENNYDYNLNSFNRPIVLSNEHYLKQMLENLSEKPNSYHIISNESSLENILDIIKQSSAFQQANYVIFVGHDADVDSVANILWNFRLPDSAIARLYSNETFSVNILNCGTHAKAKPFKNFKSSPFNYKKMFRECPINILWCNYPPFVYGANYTVSGSRGIFFDFLEPLKKLSGRPIKILNDDDIDYHNEINEAFSFYSVKEDLQEESIFLGPIEFSFLVSTFDVTTILFDDDLVIVVPKSLVNEWNLLMKPMVLLYGLMILFILCLLGLVTFALNQLKLTNVDKTLVSTLYTTAKVFITNDDISLLSKNWLMKFFICFLILVFTVISFYVQASIFKSLTGSIYGPPITDIDSLLKSGRLIKITEVIRLGLEFKMLQDNSGKILDHSITMEQIEFTSALDEVLKERKYATFTVKVLLLMRPNYQEAFSYFPQKKINLSFAMKKNGFSSPYFSNWIGTLLESGFFEKWKNLHLFNLALKHSVESMKTSFVIDLMKFLPVMKLLLYCYVISITTFIIELTYFICKKNILLFHNKTQGSLIRQH</sequence>
<proteinExistence type="predicted"/>
<comment type="subcellular location">
    <subcellularLocation>
        <location evidence="1">Cell membrane</location>
        <topology evidence="1">Multi-pass membrane protein</topology>
    </subcellularLocation>
</comment>
<evidence type="ECO:0000256" key="1">
    <source>
        <dbReference type="ARBA" id="ARBA00004651"/>
    </source>
</evidence>